<dbReference type="EMBL" id="AP019416">
    <property type="protein sequence ID" value="BBI49735.1"/>
    <property type="molecule type" value="Genomic_DNA"/>
</dbReference>
<accession>A0ABM8HKW1</accession>
<keyword evidence="2" id="KW-1185">Reference proteome</keyword>
<sequence length="72" mass="8316">MKVARKRSRPAPSREIEEQVYTNNQLFEELSLYATPTSVFQRETESGNLRLDRIQGMPSDERLIEMMGSEAP</sequence>
<gene>
    <name evidence="1" type="ORF">HORIV_21560</name>
</gene>
<reference evidence="2" key="1">
    <citation type="journal article" date="2019" name="Microbiol. Resour. Announc.">
        <title>Complete Genome Sequence of Halomonas olivaria, a Moderately Halophilic Bacterium Isolated from Olive Processing Effluents, Obtained by Nanopore Sequencing.</title>
        <authorList>
            <person name="Nagata S."/>
            <person name="Ii K.M."/>
            <person name="Tsukimi T."/>
            <person name="Miura M.C."/>
            <person name="Galipon J."/>
            <person name="Arakawa K."/>
        </authorList>
    </citation>
    <scope>NUCLEOTIDE SEQUENCE [LARGE SCALE GENOMIC DNA]</scope>
    <source>
        <strain evidence="2">TYRC17</strain>
    </source>
</reference>
<organism evidence="1 2">
    <name type="scientific">Vreelandella olivaria</name>
    <dbReference type="NCBI Taxonomy" id="390919"/>
    <lineage>
        <taxon>Bacteria</taxon>
        <taxon>Pseudomonadati</taxon>
        <taxon>Pseudomonadota</taxon>
        <taxon>Gammaproteobacteria</taxon>
        <taxon>Oceanospirillales</taxon>
        <taxon>Halomonadaceae</taxon>
        <taxon>Vreelandella</taxon>
    </lineage>
</organism>
<evidence type="ECO:0000313" key="2">
    <source>
        <dbReference type="Proteomes" id="UP000289555"/>
    </source>
</evidence>
<evidence type="ECO:0000313" key="1">
    <source>
        <dbReference type="EMBL" id="BBI49735.1"/>
    </source>
</evidence>
<protein>
    <submittedName>
        <fullName evidence="1">Uncharacterized protein</fullName>
    </submittedName>
</protein>
<name>A0ABM8HKW1_9GAMM</name>
<dbReference type="Proteomes" id="UP000289555">
    <property type="component" value="Chromosome"/>
</dbReference>
<proteinExistence type="predicted"/>